<feature type="compositionally biased region" description="Low complexity" evidence="1">
    <location>
        <begin position="525"/>
        <end position="539"/>
    </location>
</feature>
<comment type="caution">
    <text evidence="2">The sequence shown here is derived from an EMBL/GenBank/DDBJ whole genome shotgun (WGS) entry which is preliminary data.</text>
</comment>
<feature type="compositionally biased region" description="Basic and acidic residues" evidence="1">
    <location>
        <begin position="9"/>
        <end position="23"/>
    </location>
</feature>
<dbReference type="EMBL" id="QVQW01000001">
    <property type="protein sequence ID" value="RKU49403.1"/>
    <property type="molecule type" value="Genomic_DNA"/>
</dbReference>
<sequence>MFGAAHMSAAERQHTEDQQRTDMEARGVRPEVFAAMMEELGTARLETLPMEDRPRNAPVAVRHGHQSGRAQPAVPMSARRNQWTAAIASGRFNDADAEAVAGLTPLDRRRVVVVQELATRALDHNAVGALQQAQDYTHRAPATTRATRRPGSAHGRRGEIPPWVPVPRTSTPGIVLSDDHTPVRNFGGQNRINNTQLSMASRPTSAASQPKKMHSHWARGVPSDPRVVAANFETVSPSTQNIARSAAEVFPVAEAQGVTTQAVVDAPVTIQTQPVVQPPQASTNSESPEVGNIDFTSVVYYLDRSTQPAKIGKAQIRLAKPPGSALGSFHIRFAVSLSHLQPAFYQVSNIRLPEPTDLENHRVTLACKKESDGPEDLHLMQFDTGETLTKFMTTFNLLRENQSAQPTSGDPVPVNPISARPAVESVHVKPAPVEHVLKEQEGLAIDSDVTTNASTTQVTKSLDTLSVHSEIPVPHEATQAEVSTPARKTASVEVNTDPASTTAGALPSVLVSYNTPSPGRHRSPPDLVSLDSSPGSGSPTQSATQDLAGLQPWYTHEAAVSTVTGTAEVSRLANDLSTLTISTSTVHQDAKQHVPVHNDSDTQGVANASDATVAVQDKSEATISQAETQNSVDDKTAMRNALHRLEDTLMELFQLEDGGVPGDVIGIQQTIQGIKQAVATRVRPLLKQSRYFGGLTEDEKTQVLEEFLGEEPLAGDIANSEAISESSPSPSPPLTTAYDGRGGESMTNPRIEYTFDQIHELYRDDYPAPQKLFELEIAPMILNSHNRAAMTTASAQLSATAPMATGEKAFISATPPVSKPTEDAAWGDNDTADDMVVEEVPVNEAKQEDKPKNTVKPASGTARDLASRFRSFKINTPAPNTNSNRIAQDPVHVSTNPVHVSTDPVDVSTDPVDVSTDPVDVSTGVTTVEAQGTCFALDQINGDATGARAVNHTNHQKETSYDVLNEVTGSNEPSHGDTTFEAPVPAALNPAAAHFAPVVTASDASPSAPVVAPITLARPSADITRGLSSSRWANGSTVRISNEGCFTGVTVRTDRA</sequence>
<evidence type="ECO:0000313" key="2">
    <source>
        <dbReference type="EMBL" id="RKU49403.1"/>
    </source>
</evidence>
<proteinExistence type="predicted"/>
<gene>
    <name evidence="2" type="ORF">DL546_005499</name>
</gene>
<dbReference type="STRING" id="177199.A0A420YNC0"/>
<reference evidence="2 3" key="1">
    <citation type="submission" date="2018-08" db="EMBL/GenBank/DDBJ databases">
        <title>Draft genome of the lignicolous fungus Coniochaeta pulveracea.</title>
        <authorList>
            <person name="Borstlap C.J."/>
            <person name="De Witt R.N."/>
            <person name="Botha A."/>
            <person name="Volschenk H."/>
        </authorList>
    </citation>
    <scope>NUCLEOTIDE SEQUENCE [LARGE SCALE GENOMIC DNA]</scope>
    <source>
        <strain evidence="2 3">CAB683</strain>
    </source>
</reference>
<protein>
    <submittedName>
        <fullName evidence="2">Uncharacterized protein</fullName>
    </submittedName>
</protein>
<keyword evidence="3" id="KW-1185">Reference proteome</keyword>
<name>A0A420YNC0_9PEZI</name>
<feature type="region of interest" description="Disordered" evidence="1">
    <location>
        <begin position="843"/>
        <end position="862"/>
    </location>
</feature>
<feature type="region of interest" description="Disordered" evidence="1">
    <location>
        <begin position="139"/>
        <end position="191"/>
    </location>
</feature>
<feature type="region of interest" description="Disordered" evidence="1">
    <location>
        <begin position="474"/>
        <end position="544"/>
    </location>
</feature>
<feature type="region of interest" description="Disordered" evidence="1">
    <location>
        <begin position="1"/>
        <end position="23"/>
    </location>
</feature>
<dbReference type="AlphaFoldDB" id="A0A420YNC0"/>
<evidence type="ECO:0000313" key="3">
    <source>
        <dbReference type="Proteomes" id="UP000275385"/>
    </source>
</evidence>
<evidence type="ECO:0000256" key="1">
    <source>
        <dbReference type="SAM" id="MobiDB-lite"/>
    </source>
</evidence>
<dbReference type="OrthoDB" id="4586356at2759"/>
<organism evidence="2 3">
    <name type="scientific">Coniochaeta pulveracea</name>
    <dbReference type="NCBI Taxonomy" id="177199"/>
    <lineage>
        <taxon>Eukaryota</taxon>
        <taxon>Fungi</taxon>
        <taxon>Dikarya</taxon>
        <taxon>Ascomycota</taxon>
        <taxon>Pezizomycotina</taxon>
        <taxon>Sordariomycetes</taxon>
        <taxon>Sordariomycetidae</taxon>
        <taxon>Coniochaetales</taxon>
        <taxon>Coniochaetaceae</taxon>
        <taxon>Coniochaeta</taxon>
    </lineage>
</organism>
<feature type="region of interest" description="Disordered" evidence="1">
    <location>
        <begin position="720"/>
        <end position="748"/>
    </location>
</feature>
<feature type="compositionally biased region" description="Polar residues" evidence="1">
    <location>
        <begin position="492"/>
        <end position="503"/>
    </location>
</feature>
<dbReference type="Proteomes" id="UP000275385">
    <property type="component" value="Unassembled WGS sequence"/>
</dbReference>
<accession>A0A420YNC0</accession>